<dbReference type="InParanoid" id="E0VR92"/>
<reference evidence="6" key="3">
    <citation type="submission" date="2020-05" db="UniProtKB">
        <authorList>
            <consortium name="EnsemblMetazoa"/>
        </authorList>
    </citation>
    <scope>IDENTIFICATION</scope>
    <source>
        <strain evidence="6">USDA</strain>
    </source>
</reference>
<feature type="region of interest" description="Disordered" evidence="3">
    <location>
        <begin position="113"/>
        <end position="273"/>
    </location>
</feature>
<sequence>MAKVFFIFVSLLAVTLAEPPVKSSYLPPSASRSLSGQYGVPAFTDSNELVAPSPNSGLSVPSAAGGLSNTYGVPSAPGANVPSFDSSDSIAVDAAGRSGNSFSSHVPSSTYGAPGNGFGGGSRSSQSGAPSSVYGPPQARNNNFGNGAAPSSVYGPPQARNNNFGNGAAPSSLYGPPQARNNNFGNGAAPSSVYGPPQARNNNFGNAAAPSSLNGFGSQGSSGFQGYEPSKRSQTTEDPFAEPAKYEYDYKVQASDETGTEFGHKESRENESARGAYHVLLPDGRMQIVQYEADETGYRPQIRYEDTGYPSAASSRSNNGFNGYQY</sequence>
<dbReference type="eggNOG" id="ENOG502S3I7">
    <property type="taxonomic scope" value="Eukaryota"/>
</dbReference>
<feature type="compositionally biased region" description="Polar residues" evidence="3">
    <location>
        <begin position="312"/>
        <end position="326"/>
    </location>
</feature>
<keyword evidence="1 2" id="KW-0193">Cuticle</keyword>
<dbReference type="OMA" id="THNEHGD"/>
<dbReference type="Proteomes" id="UP000009046">
    <property type="component" value="Unassembled WGS sequence"/>
</dbReference>
<dbReference type="PROSITE" id="PS51155">
    <property type="entry name" value="CHIT_BIND_RR_2"/>
    <property type="match status" value="1"/>
</dbReference>
<gene>
    <name evidence="6" type="primary">8237698</name>
    <name evidence="5" type="ORF">Phum_PHUM395460</name>
</gene>
<evidence type="ECO:0000256" key="4">
    <source>
        <dbReference type="SAM" id="SignalP"/>
    </source>
</evidence>
<dbReference type="AlphaFoldDB" id="E0VR92"/>
<evidence type="ECO:0000313" key="6">
    <source>
        <dbReference type="EnsemblMetazoa" id="PHUM395460-PA"/>
    </source>
</evidence>
<proteinExistence type="predicted"/>
<dbReference type="PANTHER" id="PTHR12236:SF98">
    <property type="entry name" value="CUTICULAR PROTEIN 56F"/>
    <property type="match status" value="1"/>
</dbReference>
<dbReference type="EMBL" id="AAZO01004630">
    <property type="status" value="NOT_ANNOTATED_CDS"/>
    <property type="molecule type" value="Genomic_DNA"/>
</dbReference>
<dbReference type="InterPro" id="IPR051217">
    <property type="entry name" value="Insect_Cuticle_Struc_Prot"/>
</dbReference>
<dbReference type="PROSITE" id="PS00233">
    <property type="entry name" value="CHIT_BIND_RR_1"/>
    <property type="match status" value="1"/>
</dbReference>
<protein>
    <submittedName>
        <fullName evidence="5 6">Protein rtoA, putative</fullName>
    </submittedName>
</protein>
<dbReference type="RefSeq" id="XP_002428636.1">
    <property type="nucleotide sequence ID" value="XM_002428591.1"/>
</dbReference>
<reference evidence="5" key="2">
    <citation type="submission" date="2007-04" db="EMBL/GenBank/DDBJ databases">
        <title>The genome of the human body louse.</title>
        <authorList>
            <consortium name="The Human Body Louse Genome Consortium"/>
            <person name="Kirkness E."/>
            <person name="Walenz B."/>
            <person name="Hass B."/>
            <person name="Bruggner R."/>
            <person name="Strausberg R."/>
        </authorList>
    </citation>
    <scope>NUCLEOTIDE SEQUENCE</scope>
    <source>
        <strain evidence="5">USDA</strain>
    </source>
</reference>
<evidence type="ECO:0000256" key="3">
    <source>
        <dbReference type="SAM" id="MobiDB-lite"/>
    </source>
</evidence>
<dbReference type="CTD" id="8237698"/>
<dbReference type="GO" id="GO:0005615">
    <property type="term" value="C:extracellular space"/>
    <property type="evidence" value="ECO:0007669"/>
    <property type="project" value="TreeGrafter"/>
</dbReference>
<dbReference type="EnsemblMetazoa" id="PHUM395460-RA">
    <property type="protein sequence ID" value="PHUM395460-PA"/>
    <property type="gene ID" value="PHUM395460"/>
</dbReference>
<dbReference type="GeneID" id="8237698"/>
<feature type="chain" id="PRO_5011412714" evidence="4">
    <location>
        <begin position="18"/>
        <end position="326"/>
    </location>
</feature>
<evidence type="ECO:0000313" key="5">
    <source>
        <dbReference type="EMBL" id="EEB15898.1"/>
    </source>
</evidence>
<dbReference type="Pfam" id="PF00379">
    <property type="entry name" value="Chitin_bind_4"/>
    <property type="match status" value="1"/>
</dbReference>
<dbReference type="KEGG" id="phu:Phum_PHUM395460"/>
<evidence type="ECO:0000313" key="7">
    <source>
        <dbReference type="Proteomes" id="UP000009046"/>
    </source>
</evidence>
<dbReference type="VEuPathDB" id="VectorBase:PHUM395460"/>
<name>E0VR92_PEDHC</name>
<organism>
    <name type="scientific">Pediculus humanus subsp. corporis</name>
    <name type="common">Body louse</name>
    <dbReference type="NCBI Taxonomy" id="121224"/>
    <lineage>
        <taxon>Eukaryota</taxon>
        <taxon>Metazoa</taxon>
        <taxon>Ecdysozoa</taxon>
        <taxon>Arthropoda</taxon>
        <taxon>Hexapoda</taxon>
        <taxon>Insecta</taxon>
        <taxon>Pterygota</taxon>
        <taxon>Neoptera</taxon>
        <taxon>Paraneoptera</taxon>
        <taxon>Psocodea</taxon>
        <taxon>Troctomorpha</taxon>
        <taxon>Phthiraptera</taxon>
        <taxon>Anoplura</taxon>
        <taxon>Pediculidae</taxon>
        <taxon>Pediculus</taxon>
    </lineage>
</organism>
<accession>E0VR92</accession>
<evidence type="ECO:0000256" key="1">
    <source>
        <dbReference type="ARBA" id="ARBA00022460"/>
    </source>
</evidence>
<dbReference type="HOGENOM" id="CLU_073946_0_0_1"/>
<feature type="signal peptide" evidence="4">
    <location>
        <begin position="1"/>
        <end position="17"/>
    </location>
</feature>
<feature type="compositionally biased region" description="Low complexity" evidence="3">
    <location>
        <begin position="123"/>
        <end position="132"/>
    </location>
</feature>
<dbReference type="GO" id="GO:0031012">
    <property type="term" value="C:extracellular matrix"/>
    <property type="evidence" value="ECO:0007669"/>
    <property type="project" value="TreeGrafter"/>
</dbReference>
<feature type="compositionally biased region" description="Low complexity" evidence="3">
    <location>
        <begin position="211"/>
        <end position="226"/>
    </location>
</feature>
<dbReference type="InterPro" id="IPR031311">
    <property type="entry name" value="CHIT_BIND_RR_consensus"/>
</dbReference>
<feature type="compositionally biased region" description="Basic and acidic residues" evidence="3">
    <location>
        <begin position="262"/>
        <end position="272"/>
    </location>
</feature>
<dbReference type="InterPro" id="IPR000618">
    <property type="entry name" value="Insect_cuticle"/>
</dbReference>
<dbReference type="EMBL" id="DS235459">
    <property type="protein sequence ID" value="EEB15898.1"/>
    <property type="molecule type" value="Genomic_DNA"/>
</dbReference>
<feature type="region of interest" description="Disordered" evidence="3">
    <location>
        <begin position="303"/>
        <end position="326"/>
    </location>
</feature>
<dbReference type="PANTHER" id="PTHR12236">
    <property type="entry name" value="STRUCTURAL CONTITUENT OF CUTICLE"/>
    <property type="match status" value="1"/>
</dbReference>
<evidence type="ECO:0000256" key="2">
    <source>
        <dbReference type="PROSITE-ProRule" id="PRU00497"/>
    </source>
</evidence>
<dbReference type="EMBL" id="AAZO01004631">
    <property type="status" value="NOT_ANNOTATED_CDS"/>
    <property type="molecule type" value="Genomic_DNA"/>
</dbReference>
<keyword evidence="7" id="KW-1185">Reference proteome</keyword>
<reference evidence="5" key="1">
    <citation type="submission" date="2007-04" db="EMBL/GenBank/DDBJ databases">
        <title>Annotation of Pediculus humanus corporis strain USDA.</title>
        <authorList>
            <person name="Kirkness E."/>
            <person name="Hannick L."/>
            <person name="Hass B."/>
            <person name="Bruggner R."/>
            <person name="Lawson D."/>
            <person name="Bidwell S."/>
            <person name="Joardar V."/>
            <person name="Caler E."/>
            <person name="Walenz B."/>
            <person name="Inman J."/>
            <person name="Schobel S."/>
            <person name="Galinsky K."/>
            <person name="Amedeo P."/>
            <person name="Strausberg R."/>
        </authorList>
    </citation>
    <scope>NUCLEOTIDE SEQUENCE</scope>
    <source>
        <strain evidence="5">USDA</strain>
    </source>
</reference>
<dbReference type="OrthoDB" id="6425109at2759"/>
<dbReference type="GO" id="GO:0042302">
    <property type="term" value="F:structural constituent of cuticle"/>
    <property type="evidence" value="ECO:0007669"/>
    <property type="project" value="UniProtKB-UniRule"/>
</dbReference>
<keyword evidence="4" id="KW-0732">Signal</keyword>